<evidence type="ECO:0000256" key="3">
    <source>
        <dbReference type="ARBA" id="ARBA00038401"/>
    </source>
</evidence>
<comment type="subcellular location">
    <subcellularLocation>
        <location evidence="1">Nucleus</location>
    </subcellularLocation>
</comment>
<evidence type="ECO:0000256" key="2">
    <source>
        <dbReference type="ARBA" id="ARBA00023242"/>
    </source>
</evidence>
<protein>
    <submittedName>
        <fullName evidence="5">Uncharacterized protein</fullName>
    </submittedName>
</protein>
<proteinExistence type="inferred from homology"/>
<feature type="compositionally biased region" description="Polar residues" evidence="4">
    <location>
        <begin position="123"/>
        <end position="140"/>
    </location>
</feature>
<reference evidence="5" key="1">
    <citation type="journal article" date="2017" name="Nature">
        <title>The genome of Chenopodium quinoa.</title>
        <authorList>
            <person name="Jarvis D.E."/>
            <person name="Ho Y.S."/>
            <person name="Lightfoot D.J."/>
            <person name="Schmoeckel S.M."/>
            <person name="Li B."/>
            <person name="Borm T.J.A."/>
            <person name="Ohyanagi H."/>
            <person name="Mineta K."/>
            <person name="Michell C.T."/>
            <person name="Saber N."/>
            <person name="Kharbatia N.M."/>
            <person name="Rupper R.R."/>
            <person name="Sharp A.R."/>
            <person name="Dally N."/>
            <person name="Boughton B.A."/>
            <person name="Woo Y.H."/>
            <person name="Gao G."/>
            <person name="Schijlen E.G.W.M."/>
            <person name="Guo X."/>
            <person name="Momin A.A."/>
            <person name="Negrao S."/>
            <person name="Al-Babili S."/>
            <person name="Gehring C."/>
            <person name="Roessner U."/>
            <person name="Jung C."/>
            <person name="Murphy K."/>
            <person name="Arold S.T."/>
            <person name="Gojobori T."/>
            <person name="van der Linden C.G."/>
            <person name="van Loo E.N."/>
            <person name="Jellen E.N."/>
            <person name="Maughan P.J."/>
            <person name="Tester M."/>
        </authorList>
    </citation>
    <scope>NUCLEOTIDE SEQUENCE [LARGE SCALE GENOMIC DNA]</scope>
    <source>
        <strain evidence="5">cv. PI 614886</strain>
    </source>
</reference>
<dbReference type="PANTHER" id="PTHR23424:SF23">
    <property type="entry name" value="PROTEIN SAAL1"/>
    <property type="match status" value="1"/>
</dbReference>
<dbReference type="PANTHER" id="PTHR23424">
    <property type="entry name" value="SERUM AMYLOID A"/>
    <property type="match status" value="1"/>
</dbReference>
<reference evidence="5" key="2">
    <citation type="submission" date="2021-03" db="UniProtKB">
        <authorList>
            <consortium name="EnsemblPlants"/>
        </authorList>
    </citation>
    <scope>IDENTIFICATION</scope>
</reference>
<comment type="similarity">
    <text evidence="3">Belongs to the SAAL1 family.</text>
</comment>
<dbReference type="Gramene" id="AUR62031770-RA">
    <property type="protein sequence ID" value="AUR62031770-RA:cds"/>
    <property type="gene ID" value="AUR62031770"/>
</dbReference>
<dbReference type="AlphaFoldDB" id="A0A803MLF8"/>
<feature type="compositionally biased region" description="Basic and acidic residues" evidence="4">
    <location>
        <begin position="159"/>
        <end position="169"/>
    </location>
</feature>
<dbReference type="Proteomes" id="UP000596660">
    <property type="component" value="Unplaced"/>
</dbReference>
<dbReference type="InterPro" id="IPR052464">
    <property type="entry name" value="Synovial_Prolif_Regulator"/>
</dbReference>
<evidence type="ECO:0000313" key="5">
    <source>
        <dbReference type="EnsemblPlants" id="AUR62031770-RA:cds"/>
    </source>
</evidence>
<evidence type="ECO:0000313" key="6">
    <source>
        <dbReference type="Proteomes" id="UP000596660"/>
    </source>
</evidence>
<keyword evidence="6" id="KW-1185">Reference proteome</keyword>
<evidence type="ECO:0000256" key="1">
    <source>
        <dbReference type="ARBA" id="ARBA00004123"/>
    </source>
</evidence>
<keyword evidence="2" id="KW-0539">Nucleus</keyword>
<accession>A0A803MLF8</accession>
<feature type="region of interest" description="Disordered" evidence="4">
    <location>
        <begin position="65"/>
        <end position="85"/>
    </location>
</feature>
<dbReference type="GO" id="GO:0005634">
    <property type="term" value="C:nucleus"/>
    <property type="evidence" value="ECO:0007669"/>
    <property type="project" value="UniProtKB-SubCell"/>
</dbReference>
<evidence type="ECO:0000256" key="4">
    <source>
        <dbReference type="SAM" id="MobiDB-lite"/>
    </source>
</evidence>
<name>A0A803MLF8_CHEQI</name>
<dbReference type="Gene3D" id="1.25.10.10">
    <property type="entry name" value="Leucine-rich Repeat Variant"/>
    <property type="match status" value="1"/>
</dbReference>
<dbReference type="InterPro" id="IPR016024">
    <property type="entry name" value="ARM-type_fold"/>
</dbReference>
<sequence length="567" mass="63941">MSSNPNSSTSSDEIYDYILLDFIEDNREQQIIEDALKYVVNTTMQQQQKDVPRQRKQREVIPYEGLQLQPDDDNGPTHHPYAPPDEIFDITTTIDPRYIISLIRKLLPVDERQGDDLQGLAEWSSSNQRPDNDQRANGASSPKIDSGQNNLNGTDDNDTEPREKTAREKAWEESGCVLWDLAASKEHAEFMVQNFVLEVLLANLVTSDSVRITEIDLGIIGNLACHEALMDQITSNNKLLETIVDQVFSDDAPCLCEVCRLLTLGLQGCQRVVWARALQSDHILSRILWIVENTLNPVLIEKSVGLFLAIMENQEEVAPILLPTLMNLGLPDLLVNLLSFEMGKLTSDRIPERYPALDSILRAVEVLSVTDDYSERICSNKEVVQMAIELIKIPEKTEISSSCVTSAVLLANILTDAPDLAFKLSEDFLLLQSLLDLFPFTSDDFEARNALWSVVARLLARVQEAEMRPSRLNQFVLMFVDKSDMIEDTLLESKQDESSNCDAHTISEAKFDSRTVAIKCIVKILVHWNRVKDEESVAYDDADNLEKSCPDERDVQKLLDCCLKHAS</sequence>
<dbReference type="SUPFAM" id="SSF48371">
    <property type="entry name" value="ARM repeat"/>
    <property type="match status" value="1"/>
</dbReference>
<dbReference type="InterPro" id="IPR011989">
    <property type="entry name" value="ARM-like"/>
</dbReference>
<dbReference type="EnsemblPlants" id="AUR62031770-RA">
    <property type="protein sequence ID" value="AUR62031770-RA:cds"/>
    <property type="gene ID" value="AUR62031770"/>
</dbReference>
<feature type="region of interest" description="Disordered" evidence="4">
    <location>
        <begin position="121"/>
        <end position="169"/>
    </location>
</feature>
<dbReference type="OMA" id="SHSKEIC"/>
<organism evidence="5 6">
    <name type="scientific">Chenopodium quinoa</name>
    <name type="common">Quinoa</name>
    <dbReference type="NCBI Taxonomy" id="63459"/>
    <lineage>
        <taxon>Eukaryota</taxon>
        <taxon>Viridiplantae</taxon>
        <taxon>Streptophyta</taxon>
        <taxon>Embryophyta</taxon>
        <taxon>Tracheophyta</taxon>
        <taxon>Spermatophyta</taxon>
        <taxon>Magnoliopsida</taxon>
        <taxon>eudicotyledons</taxon>
        <taxon>Gunneridae</taxon>
        <taxon>Pentapetalae</taxon>
        <taxon>Caryophyllales</taxon>
        <taxon>Chenopodiaceae</taxon>
        <taxon>Chenopodioideae</taxon>
        <taxon>Atripliceae</taxon>
        <taxon>Chenopodium</taxon>
    </lineage>
</organism>